<reference evidence="1 2" key="1">
    <citation type="journal article" date="2007" name="Proc. Natl. Acad. Sci. U.S.A.">
        <title>The genome of Syntrophus aciditrophicus: life at the thermodynamic limit of microbial growth.</title>
        <authorList>
            <person name="McInerney M.J."/>
            <person name="Rohlin L."/>
            <person name="Mouttaki H."/>
            <person name="Kim U."/>
            <person name="Krupp R.S."/>
            <person name="Rios-Hernandez L."/>
            <person name="Sieber J."/>
            <person name="Struchtemeyer C.G."/>
            <person name="Bhattacharyya A."/>
            <person name="Campbell J.W."/>
            <person name="Gunsalus R.P."/>
        </authorList>
    </citation>
    <scope>NUCLEOTIDE SEQUENCE [LARGE SCALE GENOMIC DNA]</scope>
    <source>
        <strain evidence="1 2">SB</strain>
    </source>
</reference>
<dbReference type="Gene3D" id="1.10.3540.10">
    <property type="entry name" value="uncharacterized protein from magnetospirillum magneticum domain"/>
    <property type="match status" value="1"/>
</dbReference>
<dbReference type="EMBL" id="CP000252">
    <property type="protein sequence ID" value="ABC76788.1"/>
    <property type="molecule type" value="Genomic_DNA"/>
</dbReference>
<name>Q2LRS8_SYNAS</name>
<dbReference type="AlphaFoldDB" id="Q2LRS8"/>
<dbReference type="eggNOG" id="ENOG502Z847">
    <property type="taxonomic scope" value="Bacteria"/>
</dbReference>
<sequence length="269" mass="30178">MKTIQPIDWLQPKTEAEEIRFRSTGFRWGNKGTHTSRTIMLDELRALLNYSRPDATRDDYVSVIIEDNCLGKRTASTRKLSLQRLSELYALDPKVLLFQLMRYFWYADRSGQAILPLLLALARDPLLRATAASVLCMHPGEEFARQPMTDALNQAAGGRFNEGTLNKIVRNAASSWTQTGHLKGRSHKVRQSIAPTAITTAYALLLGYLTGTRGAKLFETPWAQALDTPPSTLMHLAMDARRLGFLDMSQSGGIVELGFSRLLPLDERR</sequence>
<dbReference type="InterPro" id="IPR023137">
    <property type="entry name" value="BrxA_sf"/>
</dbReference>
<keyword evidence="2" id="KW-1185">Reference proteome</keyword>
<dbReference type="DNASU" id="3884239"/>
<evidence type="ECO:0000313" key="2">
    <source>
        <dbReference type="Proteomes" id="UP000001933"/>
    </source>
</evidence>
<accession>Q2LRS8</accession>
<dbReference type="STRING" id="56780.SYN_02746"/>
<gene>
    <name evidence="1" type="ORF">SYN_02746</name>
</gene>
<dbReference type="InParanoid" id="Q2LRS8"/>
<dbReference type="Proteomes" id="UP000001933">
    <property type="component" value="Chromosome"/>
</dbReference>
<evidence type="ECO:0000313" key="1">
    <source>
        <dbReference type="EMBL" id="ABC76788.1"/>
    </source>
</evidence>
<dbReference type="KEGG" id="sat:SYN_02746"/>
<proteinExistence type="predicted"/>
<organism evidence="1 2">
    <name type="scientific">Syntrophus aciditrophicus (strain SB)</name>
    <dbReference type="NCBI Taxonomy" id="56780"/>
    <lineage>
        <taxon>Bacteria</taxon>
        <taxon>Pseudomonadati</taxon>
        <taxon>Thermodesulfobacteriota</taxon>
        <taxon>Syntrophia</taxon>
        <taxon>Syntrophales</taxon>
        <taxon>Syntrophaceae</taxon>
        <taxon>Syntrophus</taxon>
    </lineage>
</organism>
<dbReference type="SMR" id="Q2LRS8"/>
<protein>
    <submittedName>
        <fullName evidence="1">Hypothetical cytosolic protein</fullName>
    </submittedName>
</protein>
<dbReference type="HOGENOM" id="CLU_083027_0_0_7"/>